<proteinExistence type="predicted"/>
<feature type="compositionally biased region" description="Basic and acidic residues" evidence="1">
    <location>
        <begin position="196"/>
        <end position="226"/>
    </location>
</feature>
<dbReference type="GeneID" id="60587950"/>
<feature type="compositionally biased region" description="Gly residues" evidence="1">
    <location>
        <begin position="1"/>
        <end position="10"/>
    </location>
</feature>
<dbReference type="AlphaFoldDB" id="A0A7T3G1A0"/>
<evidence type="ECO:0000256" key="1">
    <source>
        <dbReference type="SAM" id="MobiDB-lite"/>
    </source>
</evidence>
<sequence length="272" mass="28737">MVGGVLGGIERGSVAPVNEKASHELDERTEKPLGEYASIGGAVEFVKESPEVVSNTVSDALGSGEADDADVSRAGEKGPEGIGEIDDEAENFSLGDVEKMDSGEWMELDRERKHELIDTLSANDELDKALYGKLGDLDRNDVGDESGPEEHLKSGAKSGGISGIVKAGAESIKDDPVRALSSGVKKGGTDAAAEAAVEHVWDKKDGEEHVGEAVDWASERKKHIEESYLDSAEGGGEETKSGADDNDENISKPPNPHGEEHENTDLETEDDG</sequence>
<name>A0A7T3G1A0_9EURY</name>
<feature type="compositionally biased region" description="Basic and acidic residues" evidence="1">
    <location>
        <begin position="135"/>
        <end position="153"/>
    </location>
</feature>
<organism evidence="2 3">
    <name type="scientific">Halosimplex litoreum</name>
    <dbReference type="NCBI Taxonomy" id="1198301"/>
    <lineage>
        <taxon>Archaea</taxon>
        <taxon>Methanobacteriati</taxon>
        <taxon>Methanobacteriota</taxon>
        <taxon>Stenosarchaea group</taxon>
        <taxon>Halobacteria</taxon>
        <taxon>Halobacteriales</taxon>
        <taxon>Haloarculaceae</taxon>
        <taxon>Halosimplex</taxon>
    </lineage>
</organism>
<feature type="compositionally biased region" description="Basic and acidic residues" evidence="1">
    <location>
        <begin position="70"/>
        <end position="79"/>
    </location>
</feature>
<feature type="compositionally biased region" description="Basic and acidic residues" evidence="1">
    <location>
        <begin position="20"/>
        <end position="33"/>
    </location>
</feature>
<reference evidence="2 3" key="1">
    <citation type="submission" date="2020-12" db="EMBL/GenBank/DDBJ databases">
        <title>Halosimplex halophilum sp. nov. and Halosimplex salinum sp. nov., two new members of the genus Halosimplex.</title>
        <authorList>
            <person name="Cui H.L."/>
        </authorList>
    </citation>
    <scope>NUCLEOTIDE SEQUENCE [LARGE SCALE GENOMIC DNA]</scope>
    <source>
        <strain evidence="2 3">YGH94</strain>
    </source>
</reference>
<dbReference type="RefSeq" id="WP_198062877.1">
    <property type="nucleotide sequence ID" value="NZ_CP065856.1"/>
</dbReference>
<feature type="region of interest" description="Disordered" evidence="1">
    <location>
        <begin position="135"/>
        <end position="272"/>
    </location>
</feature>
<dbReference type="Proteomes" id="UP000595001">
    <property type="component" value="Chromosome"/>
</dbReference>
<evidence type="ECO:0000313" key="3">
    <source>
        <dbReference type="Proteomes" id="UP000595001"/>
    </source>
</evidence>
<dbReference type="KEGG" id="hlt:I7X12_05615"/>
<keyword evidence="3" id="KW-1185">Reference proteome</keyword>
<accession>A0A7T3G1A0</accession>
<gene>
    <name evidence="2" type="ORF">I7X12_05615</name>
</gene>
<protein>
    <submittedName>
        <fullName evidence="2">Uncharacterized protein</fullName>
    </submittedName>
</protein>
<feature type="region of interest" description="Disordered" evidence="1">
    <location>
        <begin position="1"/>
        <end position="33"/>
    </location>
</feature>
<feature type="region of interest" description="Disordered" evidence="1">
    <location>
        <begin position="58"/>
        <end position="85"/>
    </location>
</feature>
<evidence type="ECO:0000313" key="2">
    <source>
        <dbReference type="EMBL" id="QPV64103.1"/>
    </source>
</evidence>
<dbReference type="EMBL" id="CP065856">
    <property type="protein sequence ID" value="QPV64103.1"/>
    <property type="molecule type" value="Genomic_DNA"/>
</dbReference>